<organism evidence="2 3">
    <name type="scientific">Vagococcus bubulae</name>
    <dbReference type="NCBI Taxonomy" id="1977868"/>
    <lineage>
        <taxon>Bacteria</taxon>
        <taxon>Bacillati</taxon>
        <taxon>Bacillota</taxon>
        <taxon>Bacilli</taxon>
        <taxon>Lactobacillales</taxon>
        <taxon>Enterococcaceae</taxon>
        <taxon>Vagococcus</taxon>
    </lineage>
</organism>
<name>A0A429ZQ90_9ENTE</name>
<dbReference type="RefSeq" id="WP_125955922.1">
    <property type="nucleotide sequence ID" value="NZ_JAQEJV010000002.1"/>
</dbReference>
<dbReference type="Proteomes" id="UP000288490">
    <property type="component" value="Unassembled WGS sequence"/>
</dbReference>
<dbReference type="InterPro" id="IPR007737">
    <property type="entry name" value="Mga_HTH"/>
</dbReference>
<evidence type="ECO:0000313" key="2">
    <source>
        <dbReference type="EMBL" id="RST95828.1"/>
    </source>
</evidence>
<dbReference type="EMBL" id="NGJT01000002">
    <property type="protein sequence ID" value="RST95828.1"/>
    <property type="molecule type" value="Genomic_DNA"/>
</dbReference>
<feature type="domain" description="Mga helix-turn-helix" evidence="1">
    <location>
        <begin position="76"/>
        <end position="156"/>
    </location>
</feature>
<reference evidence="2 3" key="1">
    <citation type="submission" date="2017-05" db="EMBL/GenBank/DDBJ databases">
        <title>Vagococcus spp. assemblies.</title>
        <authorList>
            <person name="Gulvik C.A."/>
        </authorList>
    </citation>
    <scope>NUCLEOTIDE SEQUENCE [LARGE SCALE GENOMIC DNA]</scope>
    <source>
        <strain evidence="2 3">SS1994</strain>
    </source>
</reference>
<dbReference type="OrthoDB" id="2363368at2"/>
<sequence length="504" mass="59960">MLLDNHIENRVKDEILIFKILFNKKYSHMNDLIEVTQFSKVKILNTIKELERLLDTYISINEIKPNVYSLTSLCDLSCRQIQHIIYQQSNVLLALKFLVTNTDQTLNDFIDSIYISKANAYRVINSCKSFLHYIGLDTHNYKIKGDEYRIRYLISTLAFNYGIHCYEITPKDTYKVRQFICETNSFISFDFLEHSQEEYGFFEHLIMLSWIRYNPDYSLPYNEEFEELKTIFIYKMLPSYLDQLFGPHNWSKSDYDYIFLVYCSTKNPLFSNKWSEQDKIQVKEIVYRQDRVSYLVNLIEHYFGSDIVKLPDFRTGIFYLYKRYLFNLHHLIKINNYDCNVLKSDLDQEIYNRLVQVKINCEKELNIIEAVSYSELNYFTMLLTNLLRFLMPNLTLTIVSESIADHKLMKHLLYNNLSFNKFMIKEFLLGAEPISTLKNHENNILVFTKSFNFHEELKKENVIILPLNCIDTSFSSLTALLKEKEADNIFNLINKKEVDKSTLD</sequence>
<dbReference type="AlphaFoldDB" id="A0A429ZQ90"/>
<keyword evidence="3" id="KW-1185">Reference proteome</keyword>
<protein>
    <recommendedName>
        <fullName evidence="1">Mga helix-turn-helix domain-containing protein</fullName>
    </recommendedName>
</protein>
<proteinExistence type="predicted"/>
<dbReference type="Pfam" id="PF05043">
    <property type="entry name" value="Mga"/>
    <property type="match status" value="1"/>
</dbReference>
<comment type="caution">
    <text evidence="2">The sequence shown here is derived from an EMBL/GenBank/DDBJ whole genome shotgun (WGS) entry which is preliminary data.</text>
</comment>
<gene>
    <name evidence="2" type="ORF">CBF36_01285</name>
</gene>
<evidence type="ECO:0000259" key="1">
    <source>
        <dbReference type="Pfam" id="PF05043"/>
    </source>
</evidence>
<evidence type="ECO:0000313" key="3">
    <source>
        <dbReference type="Proteomes" id="UP000288490"/>
    </source>
</evidence>
<accession>A0A429ZQ90</accession>